<organism evidence="2 3">
    <name type="scientific">Exophiala spinifera</name>
    <dbReference type="NCBI Taxonomy" id="91928"/>
    <lineage>
        <taxon>Eukaryota</taxon>
        <taxon>Fungi</taxon>
        <taxon>Dikarya</taxon>
        <taxon>Ascomycota</taxon>
        <taxon>Pezizomycotina</taxon>
        <taxon>Eurotiomycetes</taxon>
        <taxon>Chaetothyriomycetidae</taxon>
        <taxon>Chaetothyriales</taxon>
        <taxon>Herpotrichiellaceae</taxon>
        <taxon>Exophiala</taxon>
    </lineage>
</organism>
<dbReference type="Proteomes" id="UP000053328">
    <property type="component" value="Unassembled WGS sequence"/>
</dbReference>
<dbReference type="GeneID" id="27327301"/>
<feature type="compositionally biased region" description="Polar residues" evidence="1">
    <location>
        <begin position="318"/>
        <end position="331"/>
    </location>
</feature>
<proteinExistence type="predicted"/>
<reference evidence="2 3" key="1">
    <citation type="submission" date="2015-01" db="EMBL/GenBank/DDBJ databases">
        <title>The Genome Sequence of Exophiala spinifera CBS89968.</title>
        <authorList>
            <consortium name="The Broad Institute Genomics Platform"/>
            <person name="Cuomo C."/>
            <person name="de Hoog S."/>
            <person name="Gorbushina A."/>
            <person name="Stielow B."/>
            <person name="Teixiera M."/>
            <person name="Abouelleil A."/>
            <person name="Chapman S.B."/>
            <person name="Priest M."/>
            <person name="Young S.K."/>
            <person name="Wortman J."/>
            <person name="Nusbaum C."/>
            <person name="Birren B."/>
        </authorList>
    </citation>
    <scope>NUCLEOTIDE SEQUENCE [LARGE SCALE GENOMIC DNA]</scope>
    <source>
        <strain evidence="2 3">CBS 89968</strain>
    </source>
</reference>
<name>A0A0D2C7U2_9EURO</name>
<evidence type="ECO:0000313" key="2">
    <source>
        <dbReference type="EMBL" id="KIW19644.1"/>
    </source>
</evidence>
<dbReference type="EMBL" id="KN847492">
    <property type="protein sequence ID" value="KIW19644.1"/>
    <property type="molecule type" value="Genomic_DNA"/>
</dbReference>
<feature type="compositionally biased region" description="Polar residues" evidence="1">
    <location>
        <begin position="361"/>
        <end position="373"/>
    </location>
</feature>
<feature type="compositionally biased region" description="Polar residues" evidence="1">
    <location>
        <begin position="173"/>
        <end position="212"/>
    </location>
</feature>
<keyword evidence="3" id="KW-1185">Reference proteome</keyword>
<feature type="compositionally biased region" description="Basic and acidic residues" evidence="1">
    <location>
        <begin position="152"/>
        <end position="172"/>
    </location>
</feature>
<dbReference type="HOGENOM" id="CLU_585304_0_0_1"/>
<dbReference type="RefSeq" id="XP_016239860.1">
    <property type="nucleotide sequence ID" value="XM_016374584.1"/>
</dbReference>
<feature type="region of interest" description="Disordered" evidence="1">
    <location>
        <begin position="1"/>
        <end position="20"/>
    </location>
</feature>
<evidence type="ECO:0000313" key="3">
    <source>
        <dbReference type="Proteomes" id="UP000053328"/>
    </source>
</evidence>
<evidence type="ECO:0000256" key="1">
    <source>
        <dbReference type="SAM" id="MobiDB-lite"/>
    </source>
</evidence>
<feature type="compositionally biased region" description="Polar residues" evidence="1">
    <location>
        <begin position="1"/>
        <end position="15"/>
    </location>
</feature>
<feature type="compositionally biased region" description="Polar residues" evidence="1">
    <location>
        <begin position="129"/>
        <end position="150"/>
    </location>
</feature>
<gene>
    <name evidence="2" type="ORF">PV08_00218</name>
</gene>
<protein>
    <submittedName>
        <fullName evidence="2">Uncharacterized protein</fullName>
    </submittedName>
</protein>
<accession>A0A0D2C7U2</accession>
<dbReference type="VEuPathDB" id="FungiDB:PV08_00218"/>
<sequence>MTPNPNDGGSAARNSRATDLRFRLRETENKREKVNLELQKMDFRIRKLDIENEMLNIEKQLSQLEQEEVKNTRPPPPPTPAIDNFINATSQQQTSTASEELGPTVQREHISVNTKSGDTVPAVTRSHSKAPSTPKTRVSPSVNNQKQTAEYSEDRGPTVQREHVPVRAKSDDTTPVTNSEFKMSPTPTANDSTGAKNQQQLATRTKDCGSTVQREHVPVNPKPLDPTPITKTHDWDNVNSQQQQQQTAAKSADPDPAVDRGHPPINTGSIGAIPVTGPVQTHTVAALPEPKKVQRGRPTTYRQFFSDRLRPTEAGPSTRVTNKRASGQNMTVHDHNQTARASASSASQESLPGKNDHPDQSAPQPSHNTTSVQPNPPNLLASSTSSAKEGKKRKAHLDGDKDYEPEAEEPPSSKTKRSFSPKPEAVKADAVELQQQPATSRRSKRAKAYKPPGTYTVGLTEDLSLLY</sequence>
<feature type="compositionally biased region" description="Polar residues" evidence="1">
    <location>
        <begin position="86"/>
        <end position="98"/>
    </location>
</feature>
<feature type="region of interest" description="Disordered" evidence="1">
    <location>
        <begin position="62"/>
        <end position="467"/>
    </location>
</feature>
<dbReference type="AlphaFoldDB" id="A0A0D2C7U2"/>